<feature type="domain" description="Glycosyltransferase 2-like" evidence="1">
    <location>
        <begin position="42"/>
        <end position="137"/>
    </location>
</feature>
<organism evidence="2">
    <name type="scientific">marine metagenome</name>
    <dbReference type="NCBI Taxonomy" id="408172"/>
    <lineage>
        <taxon>unclassified sequences</taxon>
        <taxon>metagenomes</taxon>
        <taxon>ecological metagenomes</taxon>
    </lineage>
</organism>
<evidence type="ECO:0000259" key="1">
    <source>
        <dbReference type="Pfam" id="PF00535"/>
    </source>
</evidence>
<dbReference type="CDD" id="cd00761">
    <property type="entry name" value="Glyco_tranf_GTA_type"/>
    <property type="match status" value="1"/>
</dbReference>
<protein>
    <recommendedName>
        <fullName evidence="1">Glycosyltransferase 2-like domain-containing protein</fullName>
    </recommendedName>
</protein>
<dbReference type="AlphaFoldDB" id="A0A381Z8K3"/>
<dbReference type="InterPro" id="IPR029044">
    <property type="entry name" value="Nucleotide-diphossugar_trans"/>
</dbReference>
<name>A0A381Z8K3_9ZZZZ</name>
<dbReference type="Pfam" id="PF00535">
    <property type="entry name" value="Glycos_transf_2"/>
    <property type="match status" value="1"/>
</dbReference>
<sequence>MPCYDSVKIRTMISIVRLVRELTAAGLKFELNTMQSPYVAYARNILMSRFLQKDEDYLLFIDADLEFEPECVLKMLIADKDVICTPYRAKTNDPEDIKYTVSIKDPHNVKILTGGLVEIQNGPAGMMMVRRNVFEKLIKDYPEKEIKVHPNQNTFPKDLRIYNFWDCNFKDGIWKGEDIFFCDLAREAGFKVYASISSPITHHGSFGYKGKYEDKFKMKQKNGTKN</sequence>
<proteinExistence type="predicted"/>
<evidence type="ECO:0000313" key="2">
    <source>
        <dbReference type="EMBL" id="SVA85093.1"/>
    </source>
</evidence>
<gene>
    <name evidence="2" type="ORF">METZ01_LOCUS137947</name>
</gene>
<dbReference type="SUPFAM" id="SSF53448">
    <property type="entry name" value="Nucleotide-diphospho-sugar transferases"/>
    <property type="match status" value="1"/>
</dbReference>
<accession>A0A381Z8K3</accession>
<dbReference type="InterPro" id="IPR001173">
    <property type="entry name" value="Glyco_trans_2-like"/>
</dbReference>
<dbReference type="Gene3D" id="3.90.550.10">
    <property type="entry name" value="Spore Coat Polysaccharide Biosynthesis Protein SpsA, Chain A"/>
    <property type="match status" value="1"/>
</dbReference>
<reference evidence="2" key="1">
    <citation type="submission" date="2018-05" db="EMBL/GenBank/DDBJ databases">
        <authorList>
            <person name="Lanie J.A."/>
            <person name="Ng W.-L."/>
            <person name="Kazmierczak K.M."/>
            <person name="Andrzejewski T.M."/>
            <person name="Davidsen T.M."/>
            <person name="Wayne K.J."/>
            <person name="Tettelin H."/>
            <person name="Glass J.I."/>
            <person name="Rusch D."/>
            <person name="Podicherti R."/>
            <person name="Tsui H.-C.T."/>
            <person name="Winkler M.E."/>
        </authorList>
    </citation>
    <scope>NUCLEOTIDE SEQUENCE</scope>
</reference>
<dbReference type="EMBL" id="UINC01020217">
    <property type="protein sequence ID" value="SVA85093.1"/>
    <property type="molecule type" value="Genomic_DNA"/>
</dbReference>